<dbReference type="Gene3D" id="3.40.640.10">
    <property type="entry name" value="Type I PLP-dependent aspartate aminotransferase-like (Major domain)"/>
    <property type="match status" value="1"/>
</dbReference>
<dbReference type="InterPro" id="IPR015424">
    <property type="entry name" value="PyrdxlP-dep_Trfase"/>
</dbReference>
<dbReference type="SUPFAM" id="SSF53383">
    <property type="entry name" value="PLP-dependent transferases"/>
    <property type="match status" value="1"/>
</dbReference>
<keyword evidence="5 7" id="KW-0456">Lyase</keyword>
<feature type="modified residue" description="N6-(pyridoxal phosphate)lysine" evidence="6">
    <location>
        <position position="305"/>
    </location>
</feature>
<dbReference type="PANTHER" id="PTHR11999:SF70">
    <property type="entry name" value="MIP05841P"/>
    <property type="match status" value="1"/>
</dbReference>
<accession>A0A4R6S2L2</accession>
<organism evidence="8 9">
    <name type="scientific">Leucobacter luti</name>
    <dbReference type="NCBI Taxonomy" id="340320"/>
    <lineage>
        <taxon>Bacteria</taxon>
        <taxon>Bacillati</taxon>
        <taxon>Actinomycetota</taxon>
        <taxon>Actinomycetes</taxon>
        <taxon>Micrococcales</taxon>
        <taxon>Microbacteriaceae</taxon>
        <taxon>Leucobacter</taxon>
    </lineage>
</organism>
<dbReference type="RefSeq" id="WP_243736040.1">
    <property type="nucleotide sequence ID" value="NZ_CP080492.1"/>
</dbReference>
<evidence type="ECO:0000256" key="3">
    <source>
        <dbReference type="ARBA" id="ARBA00022793"/>
    </source>
</evidence>
<evidence type="ECO:0000256" key="1">
    <source>
        <dbReference type="ARBA" id="ARBA00001933"/>
    </source>
</evidence>
<proteinExistence type="inferred from homology"/>
<evidence type="ECO:0000256" key="7">
    <source>
        <dbReference type="RuleBase" id="RU000382"/>
    </source>
</evidence>
<evidence type="ECO:0000256" key="6">
    <source>
        <dbReference type="PIRSR" id="PIRSR602129-50"/>
    </source>
</evidence>
<dbReference type="PANTHER" id="PTHR11999">
    <property type="entry name" value="GROUP II PYRIDOXAL-5-PHOSPHATE DECARBOXYLASE"/>
    <property type="match status" value="1"/>
</dbReference>
<keyword evidence="9" id="KW-1185">Reference proteome</keyword>
<evidence type="ECO:0000313" key="8">
    <source>
        <dbReference type="EMBL" id="TDP93494.1"/>
    </source>
</evidence>
<evidence type="ECO:0000256" key="2">
    <source>
        <dbReference type="ARBA" id="ARBA00009533"/>
    </source>
</evidence>
<gene>
    <name evidence="8" type="ORF">EDF62_1475</name>
</gene>
<dbReference type="GO" id="GO:0004058">
    <property type="term" value="F:aromatic-L-amino-acid decarboxylase activity"/>
    <property type="evidence" value="ECO:0007669"/>
    <property type="project" value="UniProtKB-ARBA"/>
</dbReference>
<sequence length="469" mass="50916">MSSFSTGPMPGTAGAARMHEVTEENVHLIDRVIDFSRRRLLASEIPLDKPMSEKELSRLVNEQISEDGMGADRALSVFEHILSPACISTDHPQYLAFIPSAPTKAAQAFDMAVSATALYGGSWMEGSGVVHAENETLRWLAGEFGLPESAGGVFVQGGTTGNLSALVAARDDAKRKRSAAGKSRPEEWIVVCSEEAHSSIASAAAVMDVTVVTVPTGDDGVLHGDHVRPALEEHGDAVFAVVATAGSTNFGLVDDLRSVADLKREYDFWFHVDGAYGLAAILSPLARARFDGVAEADSVIVDPHKWLYTPFDSCALLYRDPETGRRAHTQHAAYLDTLNEAPEWNPSDYAIQLTRRARGLPLWFSLSTYGAGAYRAAISHALTVAHEVADEIRSRPELRLVRDPQLSVVVFERIGWEAADYASWSEKLLDAQTAFVTPSSHHGVTNLRFAVLNPRTTLAQLTVLLDTLR</sequence>
<dbReference type="InterPro" id="IPR002129">
    <property type="entry name" value="PyrdxlP-dep_de-COase"/>
</dbReference>
<evidence type="ECO:0000313" key="9">
    <source>
        <dbReference type="Proteomes" id="UP000295601"/>
    </source>
</evidence>
<evidence type="ECO:0000256" key="4">
    <source>
        <dbReference type="ARBA" id="ARBA00022898"/>
    </source>
</evidence>
<dbReference type="GO" id="GO:0030170">
    <property type="term" value="F:pyridoxal phosphate binding"/>
    <property type="evidence" value="ECO:0007669"/>
    <property type="project" value="InterPro"/>
</dbReference>
<dbReference type="InterPro" id="IPR015422">
    <property type="entry name" value="PyrdxlP-dep_Trfase_small"/>
</dbReference>
<dbReference type="EMBL" id="SNYA01000003">
    <property type="protein sequence ID" value="TDP93494.1"/>
    <property type="molecule type" value="Genomic_DNA"/>
</dbReference>
<reference evidence="8 9" key="1">
    <citation type="submission" date="2019-03" db="EMBL/GenBank/DDBJ databases">
        <title>Genomic analyses of the natural microbiome of Caenorhabditis elegans.</title>
        <authorList>
            <person name="Samuel B."/>
        </authorList>
    </citation>
    <scope>NUCLEOTIDE SEQUENCE [LARGE SCALE GENOMIC DNA]</scope>
    <source>
        <strain evidence="8 9">JUb18</strain>
    </source>
</reference>
<keyword evidence="3" id="KW-0210">Decarboxylase</keyword>
<evidence type="ECO:0000256" key="5">
    <source>
        <dbReference type="ARBA" id="ARBA00023239"/>
    </source>
</evidence>
<dbReference type="Pfam" id="PF00282">
    <property type="entry name" value="Pyridoxal_deC"/>
    <property type="match status" value="1"/>
</dbReference>
<comment type="caution">
    <text evidence="8">The sequence shown here is derived from an EMBL/GenBank/DDBJ whole genome shotgun (WGS) entry which is preliminary data.</text>
</comment>
<protein>
    <submittedName>
        <fullName evidence="8">Glutamate/tyrosine decarboxylase-like PLP-dependent enzyme</fullName>
    </submittedName>
</protein>
<dbReference type="InterPro" id="IPR015421">
    <property type="entry name" value="PyrdxlP-dep_Trfase_major"/>
</dbReference>
<keyword evidence="4 6" id="KW-0663">Pyridoxal phosphate</keyword>
<comment type="cofactor">
    <cofactor evidence="1 6 7">
        <name>pyridoxal 5'-phosphate</name>
        <dbReference type="ChEBI" id="CHEBI:597326"/>
    </cofactor>
</comment>
<comment type="similarity">
    <text evidence="2 7">Belongs to the group II decarboxylase family.</text>
</comment>
<dbReference type="Proteomes" id="UP000295601">
    <property type="component" value="Unassembled WGS sequence"/>
</dbReference>
<name>A0A4R6S2L2_9MICO</name>
<dbReference type="AlphaFoldDB" id="A0A4R6S2L2"/>
<dbReference type="Gene3D" id="3.90.1150.10">
    <property type="entry name" value="Aspartate Aminotransferase, domain 1"/>
    <property type="match status" value="1"/>
</dbReference>
<dbReference type="InterPro" id="IPR010977">
    <property type="entry name" value="Aromatic_deC"/>
</dbReference>
<dbReference type="GO" id="GO:0019752">
    <property type="term" value="P:carboxylic acid metabolic process"/>
    <property type="evidence" value="ECO:0007669"/>
    <property type="project" value="InterPro"/>
</dbReference>